<dbReference type="PANTHER" id="PTHR43751:SF2">
    <property type="entry name" value="SULFATASE N-TERMINAL DOMAIN-CONTAINING PROTEIN"/>
    <property type="match status" value="1"/>
</dbReference>
<dbReference type="Gene3D" id="3.30.1120.10">
    <property type="match status" value="1"/>
</dbReference>
<accession>A0A9Q9DEE8</accession>
<protein>
    <submittedName>
        <fullName evidence="2">Arylsulfatase</fullName>
    </submittedName>
</protein>
<dbReference type="AlphaFoldDB" id="A0A9Q9DEE8"/>
<evidence type="ECO:0000259" key="1">
    <source>
        <dbReference type="Pfam" id="PF00884"/>
    </source>
</evidence>
<name>A0A9Q9DEE8_ENSAD</name>
<dbReference type="Proteomes" id="UP001055460">
    <property type="component" value="Plasmid pB"/>
</dbReference>
<dbReference type="InterPro" id="IPR017850">
    <property type="entry name" value="Alkaline_phosphatase_core_sf"/>
</dbReference>
<geneLocation type="plasmid" evidence="2 3">
    <name>pB</name>
</geneLocation>
<organism evidence="2 3">
    <name type="scientific">Ensifer adhaerens</name>
    <name type="common">Sinorhizobium morelense</name>
    <dbReference type="NCBI Taxonomy" id="106592"/>
    <lineage>
        <taxon>Bacteria</taxon>
        <taxon>Pseudomonadati</taxon>
        <taxon>Pseudomonadota</taxon>
        <taxon>Alphaproteobacteria</taxon>
        <taxon>Hyphomicrobiales</taxon>
        <taxon>Rhizobiaceae</taxon>
        <taxon>Sinorhizobium/Ensifer group</taxon>
        <taxon>Ensifer</taxon>
    </lineage>
</organism>
<dbReference type="InterPro" id="IPR052701">
    <property type="entry name" value="GAG_Ulvan_Degrading_Sulfatases"/>
</dbReference>
<dbReference type="CDD" id="cd16142">
    <property type="entry name" value="ARS_like"/>
    <property type="match status" value="1"/>
</dbReference>
<dbReference type="Pfam" id="PF00884">
    <property type="entry name" value="Sulfatase"/>
    <property type="match status" value="1"/>
</dbReference>
<reference evidence="2" key="1">
    <citation type="submission" date="2022-06" db="EMBL/GenBank/DDBJ databases">
        <title>Physiological and biochemical characterization and genomic elucidation of a strain of the genus Ensifer adhaerens M8 that combines arsenic oxidation and chromium reduction.</title>
        <authorList>
            <person name="Li X."/>
            <person name="Yu c."/>
        </authorList>
    </citation>
    <scope>NUCLEOTIDE SEQUENCE</scope>
    <source>
        <strain evidence="2">M8</strain>
        <plasmid evidence="2">pB</plasmid>
    </source>
</reference>
<sequence>MTTDNESPSSHNLQTAGVSRRSVLLGGTALAAASAMIASSGASPANAQQSSAPAGGQPNILVIWGDDIGTWNISHNNRGMMGYMTPNIDRIAQEGIAFTDYYGQQSCTAGRAAFIGGNVPVRTGMTKVGLPGAKEGWQKTDVTMATVLKSQGYATGQFGKNHQGDRDEHLPTQHGFDEFFGNLYHLNAEEEPENRDYPKDADFRKKFGPRGVIKASADGKIEDTGPLTRKRMETVDQETLDAAKDFINRQNQAKKPFFCWWNATRMHFRTHVKESNTGISGPSGDEYHDGMVEHDMMVGDLLKLLDELGLADNTIVFYSTDNGPHYNTWPDAGTTPFRSEKNSNWEGAYRVPAFIRWPGRFPAGKNLNGIVAHEDWLPTFAAAAGAPDIKDKLLAGVDLNGRTYKNYIDGYNMLDYLEGKTKDSPRHEFWYVNDDGQVVAARYDDWKVVFLENRGEAFGVWREPFTELRVPLLFHLRRDPFEKAQHNANTYNDWFLDRAFVIVPIQGLAAKFLQTMKDYPPSQSPGSFNLTKIEAQLRGVGAE</sequence>
<feature type="domain" description="Sulfatase N-terminal" evidence="1">
    <location>
        <begin position="58"/>
        <end position="386"/>
    </location>
</feature>
<dbReference type="InterPro" id="IPR000917">
    <property type="entry name" value="Sulfatase_N"/>
</dbReference>
<keyword evidence="2" id="KW-0614">Plasmid</keyword>
<dbReference type="PANTHER" id="PTHR43751">
    <property type="entry name" value="SULFATASE"/>
    <property type="match status" value="1"/>
</dbReference>
<gene>
    <name evidence="2" type="ORF">NE863_33635</name>
</gene>
<dbReference type="PROSITE" id="PS51318">
    <property type="entry name" value="TAT"/>
    <property type="match status" value="1"/>
</dbReference>
<dbReference type="SUPFAM" id="SSF53649">
    <property type="entry name" value="Alkaline phosphatase-like"/>
    <property type="match status" value="1"/>
</dbReference>
<dbReference type="EMBL" id="CP098809">
    <property type="protein sequence ID" value="USJ28346.1"/>
    <property type="molecule type" value="Genomic_DNA"/>
</dbReference>
<evidence type="ECO:0000313" key="3">
    <source>
        <dbReference type="Proteomes" id="UP001055460"/>
    </source>
</evidence>
<evidence type="ECO:0000313" key="2">
    <source>
        <dbReference type="EMBL" id="USJ28346.1"/>
    </source>
</evidence>
<proteinExistence type="predicted"/>
<dbReference type="InterPro" id="IPR006311">
    <property type="entry name" value="TAT_signal"/>
</dbReference>
<dbReference type="Gene3D" id="3.40.720.10">
    <property type="entry name" value="Alkaline Phosphatase, subunit A"/>
    <property type="match status" value="1"/>
</dbReference>